<evidence type="ECO:0000313" key="3">
    <source>
        <dbReference type="Proteomes" id="UP000298493"/>
    </source>
</evidence>
<name>A0A4Z1PHV9_9PEZI</name>
<evidence type="ECO:0000313" key="2">
    <source>
        <dbReference type="EMBL" id="TID27447.1"/>
    </source>
</evidence>
<proteinExistence type="predicted"/>
<reference evidence="2 3" key="1">
    <citation type="submission" date="2019-04" db="EMBL/GenBank/DDBJ databases">
        <title>High contiguity whole genome sequence and gene annotation resource for two Venturia nashicola isolates.</title>
        <authorList>
            <person name="Prokchorchik M."/>
            <person name="Won K."/>
            <person name="Lee Y."/>
            <person name="Choi E.D."/>
            <person name="Segonzac C."/>
            <person name="Sohn K.H."/>
        </authorList>
    </citation>
    <scope>NUCLEOTIDE SEQUENCE [LARGE SCALE GENOMIC DNA]</scope>
    <source>
        <strain evidence="2 3">PRI2</strain>
    </source>
</reference>
<sequence>MFRAKIEMNIGLLFTPKFSEMDMDASIRYGEGLIIYRQAYFEESSERHDFDLLGILLKQLGIQVLGMKEMRAEQKKREAQTTGPRSQKAKSRPVSN</sequence>
<dbReference type="AlphaFoldDB" id="A0A4Z1PHV9"/>
<protein>
    <submittedName>
        <fullName evidence="2">Uncharacterized protein</fullName>
    </submittedName>
</protein>
<keyword evidence="3" id="KW-1185">Reference proteome</keyword>
<dbReference type="EMBL" id="SNSC02000001">
    <property type="protein sequence ID" value="TID27447.1"/>
    <property type="molecule type" value="Genomic_DNA"/>
</dbReference>
<accession>A0A4Z1PHV9</accession>
<feature type="region of interest" description="Disordered" evidence="1">
    <location>
        <begin position="71"/>
        <end position="96"/>
    </location>
</feature>
<dbReference type="Proteomes" id="UP000298493">
    <property type="component" value="Unassembled WGS sequence"/>
</dbReference>
<comment type="caution">
    <text evidence="2">The sequence shown here is derived from an EMBL/GenBank/DDBJ whole genome shotgun (WGS) entry which is preliminary data.</text>
</comment>
<evidence type="ECO:0000256" key="1">
    <source>
        <dbReference type="SAM" id="MobiDB-lite"/>
    </source>
</evidence>
<organism evidence="2 3">
    <name type="scientific">Venturia nashicola</name>
    <dbReference type="NCBI Taxonomy" id="86259"/>
    <lineage>
        <taxon>Eukaryota</taxon>
        <taxon>Fungi</taxon>
        <taxon>Dikarya</taxon>
        <taxon>Ascomycota</taxon>
        <taxon>Pezizomycotina</taxon>
        <taxon>Dothideomycetes</taxon>
        <taxon>Pleosporomycetidae</taxon>
        <taxon>Venturiales</taxon>
        <taxon>Venturiaceae</taxon>
        <taxon>Venturia</taxon>
    </lineage>
</organism>
<feature type="compositionally biased region" description="Basic residues" evidence="1">
    <location>
        <begin position="87"/>
        <end position="96"/>
    </location>
</feature>
<gene>
    <name evidence="2" type="ORF">E6O75_ATG00214</name>
</gene>